<gene>
    <name evidence="1" type="ORF">SAMN05421670_3026</name>
</gene>
<name>A0A1I6A0A6_9BACI</name>
<dbReference type="AlphaFoldDB" id="A0A1I6A0A6"/>
<dbReference type="EMBL" id="FOXU01000006">
    <property type="protein sequence ID" value="SFQ62136.1"/>
    <property type="molecule type" value="Genomic_DNA"/>
</dbReference>
<sequence length="158" mass="19037">METGKLIIWEPLKENPFDRFKVQMNLVSLQYDGEDFVLIFTAFNSEEKFKFIYKQYDFSFYAIRHFRILKEWTRGDIEFLIGKLREERDSAGLQKFPYDPTFYKIENSSFKSWYKNIDLSLPTSEDSQLEHHLYIASDYFIDVLSENQPIICIDHTNR</sequence>
<dbReference type="OrthoDB" id="2883027at2"/>
<proteinExistence type="predicted"/>
<keyword evidence="2" id="KW-1185">Reference proteome</keyword>
<dbReference type="STRING" id="126156.SAMN05421670_3026"/>
<dbReference type="Proteomes" id="UP000198734">
    <property type="component" value="Unassembled WGS sequence"/>
</dbReference>
<reference evidence="2" key="1">
    <citation type="submission" date="2016-10" db="EMBL/GenBank/DDBJ databases">
        <authorList>
            <person name="Varghese N."/>
            <person name="Submissions S."/>
        </authorList>
    </citation>
    <scope>NUCLEOTIDE SEQUENCE [LARGE SCALE GENOMIC DNA]</scope>
    <source>
        <strain evidence="2">DSM 11706</strain>
    </source>
</reference>
<protein>
    <submittedName>
        <fullName evidence="1">Uncharacterized protein</fullName>
    </submittedName>
</protein>
<evidence type="ECO:0000313" key="1">
    <source>
        <dbReference type="EMBL" id="SFQ62136.1"/>
    </source>
</evidence>
<organism evidence="1 2">
    <name type="scientific">Psychrobacillus psychrotolerans</name>
    <dbReference type="NCBI Taxonomy" id="126156"/>
    <lineage>
        <taxon>Bacteria</taxon>
        <taxon>Bacillati</taxon>
        <taxon>Bacillota</taxon>
        <taxon>Bacilli</taxon>
        <taxon>Bacillales</taxon>
        <taxon>Bacillaceae</taxon>
        <taxon>Psychrobacillus</taxon>
    </lineage>
</organism>
<accession>A0A1I6A0A6</accession>
<dbReference type="RefSeq" id="WP_093537702.1">
    <property type="nucleotide sequence ID" value="NZ_FOXU01000006.1"/>
</dbReference>
<evidence type="ECO:0000313" key="2">
    <source>
        <dbReference type="Proteomes" id="UP000198734"/>
    </source>
</evidence>